<dbReference type="Proteomes" id="UP000325141">
    <property type="component" value="Unassembled WGS sequence"/>
</dbReference>
<evidence type="ECO:0000313" key="1">
    <source>
        <dbReference type="EMBL" id="KAA5531907.1"/>
    </source>
</evidence>
<protein>
    <submittedName>
        <fullName evidence="1">DUF541 domain-containing protein</fullName>
    </submittedName>
</protein>
<dbReference type="Pfam" id="PF04402">
    <property type="entry name" value="SIMPL"/>
    <property type="match status" value="1"/>
</dbReference>
<name>A0A5M6C9S3_9FLAO</name>
<reference evidence="1 2" key="1">
    <citation type="submission" date="2019-09" db="EMBL/GenBank/DDBJ databases">
        <title>Genome sequence and assembly of Flavobacterium sp.</title>
        <authorList>
            <person name="Chhetri G."/>
        </authorList>
    </citation>
    <scope>NUCLEOTIDE SEQUENCE [LARGE SCALE GENOMIC DNA]</scope>
    <source>
        <strain evidence="1 2">SNL9</strain>
    </source>
</reference>
<comment type="caution">
    <text evidence="1">The sequence shown here is derived from an EMBL/GenBank/DDBJ whole genome shotgun (WGS) entry which is preliminary data.</text>
</comment>
<accession>A0A5M6C9S3</accession>
<dbReference type="EMBL" id="VWSG01000014">
    <property type="protein sequence ID" value="KAA5531907.1"/>
    <property type="molecule type" value="Genomic_DNA"/>
</dbReference>
<evidence type="ECO:0000313" key="2">
    <source>
        <dbReference type="Proteomes" id="UP000325141"/>
    </source>
</evidence>
<organism evidence="1 2">
    <name type="scientific">Paenimyroides baculatum</name>
    <dbReference type="NCBI Taxonomy" id="2608000"/>
    <lineage>
        <taxon>Bacteria</taxon>
        <taxon>Pseudomonadati</taxon>
        <taxon>Bacteroidota</taxon>
        <taxon>Flavobacteriia</taxon>
        <taxon>Flavobacteriales</taxon>
        <taxon>Flavobacteriaceae</taxon>
        <taxon>Paenimyroides</taxon>
    </lineage>
</organism>
<dbReference type="Gene3D" id="3.30.70.2970">
    <property type="entry name" value="Protein of unknown function (DUF541), domain 2"/>
    <property type="match status" value="1"/>
</dbReference>
<gene>
    <name evidence="1" type="ORF">F0460_14295</name>
</gene>
<dbReference type="InterPro" id="IPR007497">
    <property type="entry name" value="SIMPL/DUF541"/>
</dbReference>
<proteinExistence type="predicted"/>
<keyword evidence="2" id="KW-1185">Reference proteome</keyword>
<sequence>MKKILLILVVILSINVYSQHGGNQIYRNSRNYDRFVPQSISNFISTDSTVVFTANILLNEKADLYKITFGVNEEKVSLKEANEGINKRINSFEKKLSSLGIKKENIFIDFISQTKIYDFDIDESSKSSVQKFTGFEVKKNIIITLSDYSKIEDIISEASNFEIFDIIKVDYMNNDIEKIKQ</sequence>
<dbReference type="RefSeq" id="WP_150014421.1">
    <property type="nucleotide sequence ID" value="NZ_VWSG01000014.1"/>
</dbReference>
<dbReference type="AlphaFoldDB" id="A0A5M6C9S3"/>